<dbReference type="Proteomes" id="UP001447857">
    <property type="component" value="Chromosome"/>
</dbReference>
<name>A0ABZ2Q8Z4_9FLAO</name>
<gene>
    <name evidence="1" type="ORF">V6624_02995</name>
</gene>
<accession>A0ABZ2Q8Z4</accession>
<evidence type="ECO:0008006" key="3">
    <source>
        <dbReference type="Google" id="ProtNLM"/>
    </source>
</evidence>
<sequence>MNEEIKKKLEEALALSKKIEDLGSKVIAGRNVPTPSNSLKPKVVIVAKPGEKKK</sequence>
<protein>
    <recommendedName>
        <fullName evidence="3">Histone H1</fullName>
    </recommendedName>
</protein>
<dbReference type="RefSeq" id="WP_338840812.1">
    <property type="nucleotide sequence ID" value="NZ_CP147988.1"/>
</dbReference>
<keyword evidence="2" id="KW-1185">Reference proteome</keyword>
<organism evidence="1 2">
    <name type="scientific">Flavobacterium ginsenosidimutans</name>
    <dbReference type="NCBI Taxonomy" id="687844"/>
    <lineage>
        <taxon>Bacteria</taxon>
        <taxon>Pseudomonadati</taxon>
        <taxon>Bacteroidota</taxon>
        <taxon>Flavobacteriia</taxon>
        <taxon>Flavobacteriales</taxon>
        <taxon>Flavobacteriaceae</taxon>
        <taxon>Flavobacterium</taxon>
    </lineage>
</organism>
<reference evidence="1 2" key="1">
    <citation type="submission" date="2024-02" db="EMBL/GenBank/DDBJ databases">
        <title>complete genome of Flavobacterium ginsenosidimutans Str. YTB16.</title>
        <authorList>
            <person name="Wang Q."/>
        </authorList>
    </citation>
    <scope>NUCLEOTIDE SEQUENCE [LARGE SCALE GENOMIC DNA]</scope>
    <source>
        <strain evidence="1 2">YTB16</strain>
    </source>
</reference>
<dbReference type="EMBL" id="CP147988">
    <property type="protein sequence ID" value="WXK50605.1"/>
    <property type="molecule type" value="Genomic_DNA"/>
</dbReference>
<evidence type="ECO:0000313" key="1">
    <source>
        <dbReference type="EMBL" id="WXK50605.1"/>
    </source>
</evidence>
<proteinExistence type="predicted"/>
<evidence type="ECO:0000313" key="2">
    <source>
        <dbReference type="Proteomes" id="UP001447857"/>
    </source>
</evidence>